<evidence type="ECO:0000256" key="3">
    <source>
        <dbReference type="ARBA" id="ARBA00023004"/>
    </source>
</evidence>
<feature type="chain" id="PRO_5045916330" evidence="5">
    <location>
        <begin position="22"/>
        <end position="200"/>
    </location>
</feature>
<organism evidence="7 8">
    <name type="scientific">Runella salmonicolor</name>
    <dbReference type="NCBI Taxonomy" id="2950278"/>
    <lineage>
        <taxon>Bacteria</taxon>
        <taxon>Pseudomonadati</taxon>
        <taxon>Bacteroidota</taxon>
        <taxon>Cytophagia</taxon>
        <taxon>Cytophagales</taxon>
        <taxon>Spirosomataceae</taxon>
        <taxon>Runella</taxon>
    </lineage>
</organism>
<dbReference type="Gene3D" id="1.10.760.10">
    <property type="entry name" value="Cytochrome c-like domain"/>
    <property type="match status" value="1"/>
</dbReference>
<gene>
    <name evidence="7" type="ORF">NCI00_01740</name>
</gene>
<dbReference type="SUPFAM" id="SSF46626">
    <property type="entry name" value="Cytochrome c"/>
    <property type="match status" value="1"/>
</dbReference>
<dbReference type="RefSeq" id="WP_253524348.1">
    <property type="nucleotide sequence ID" value="NZ_JAMZEL010000001.1"/>
</dbReference>
<keyword evidence="5" id="KW-0732">Signal</keyword>
<keyword evidence="1 4" id="KW-0349">Heme</keyword>
<accession>A0ABT1FH84</accession>
<evidence type="ECO:0000256" key="5">
    <source>
        <dbReference type="SAM" id="SignalP"/>
    </source>
</evidence>
<evidence type="ECO:0000259" key="6">
    <source>
        <dbReference type="PROSITE" id="PS51007"/>
    </source>
</evidence>
<dbReference type="Proteomes" id="UP001204772">
    <property type="component" value="Unassembled WGS sequence"/>
</dbReference>
<feature type="domain" description="Cytochrome c" evidence="6">
    <location>
        <begin position="42"/>
        <end position="182"/>
    </location>
</feature>
<dbReference type="PROSITE" id="PS51007">
    <property type="entry name" value="CYTC"/>
    <property type="match status" value="1"/>
</dbReference>
<dbReference type="InterPro" id="IPR009056">
    <property type="entry name" value="Cyt_c-like_dom"/>
</dbReference>
<keyword evidence="8" id="KW-1185">Reference proteome</keyword>
<comment type="caution">
    <text evidence="7">The sequence shown here is derived from an EMBL/GenBank/DDBJ whole genome shotgun (WGS) entry which is preliminary data.</text>
</comment>
<reference evidence="7 8" key="1">
    <citation type="submission" date="2022-06" db="EMBL/GenBank/DDBJ databases">
        <title>Runella sp. S5 genome sequencing.</title>
        <authorList>
            <person name="Park S."/>
        </authorList>
    </citation>
    <scope>NUCLEOTIDE SEQUENCE [LARGE SCALE GENOMIC DNA]</scope>
    <source>
        <strain evidence="7 8">S5</strain>
    </source>
</reference>
<dbReference type="PANTHER" id="PTHR35008:SF4">
    <property type="entry name" value="BLL4482 PROTEIN"/>
    <property type="match status" value="1"/>
</dbReference>
<keyword evidence="2 4" id="KW-0479">Metal-binding</keyword>
<dbReference type="InterPro" id="IPR036909">
    <property type="entry name" value="Cyt_c-like_dom_sf"/>
</dbReference>
<keyword evidence="3 4" id="KW-0408">Iron</keyword>
<evidence type="ECO:0000256" key="1">
    <source>
        <dbReference type="ARBA" id="ARBA00022617"/>
    </source>
</evidence>
<proteinExistence type="predicted"/>
<protein>
    <submittedName>
        <fullName evidence="7">Diheme cytochrome c-553</fullName>
    </submittedName>
</protein>
<dbReference type="EMBL" id="JAMZEL010000001">
    <property type="protein sequence ID" value="MCP1381121.1"/>
    <property type="molecule type" value="Genomic_DNA"/>
</dbReference>
<evidence type="ECO:0000313" key="8">
    <source>
        <dbReference type="Proteomes" id="UP001204772"/>
    </source>
</evidence>
<evidence type="ECO:0000256" key="2">
    <source>
        <dbReference type="ARBA" id="ARBA00022723"/>
    </source>
</evidence>
<dbReference type="InterPro" id="IPR051459">
    <property type="entry name" value="Cytochrome_c-type_DH"/>
</dbReference>
<name>A0ABT1FH84_9BACT</name>
<evidence type="ECO:0000256" key="4">
    <source>
        <dbReference type="PROSITE-ProRule" id="PRU00433"/>
    </source>
</evidence>
<dbReference type="PROSITE" id="PS51257">
    <property type="entry name" value="PROKAR_LIPOPROTEIN"/>
    <property type="match status" value="1"/>
</dbReference>
<feature type="signal peptide" evidence="5">
    <location>
        <begin position="1"/>
        <end position="21"/>
    </location>
</feature>
<evidence type="ECO:0000313" key="7">
    <source>
        <dbReference type="EMBL" id="MCP1381121.1"/>
    </source>
</evidence>
<dbReference type="PANTHER" id="PTHR35008">
    <property type="entry name" value="BLL4482 PROTEIN-RELATED"/>
    <property type="match status" value="1"/>
</dbReference>
<sequence length="200" mass="21282">MKKSHYAIVAIALFGTSVLIGCTANSENLAKAETSAVKSEEAIIKRGEYLVGIMGCQDCHSPKRMGAQGPEIIPELHLSGHPADQPIGKVVPEALKSGWMLFGPDGTASVGPWGVSFSANLTSDATGIGTWSYEQFKTALTQGKSKGLATARPLLPPMPWVNYTNMAEEDIEAVFKYLKSTKPVKNAVPAPISPDKLAQL</sequence>